<dbReference type="Proteomes" id="UP000887566">
    <property type="component" value="Unplaced"/>
</dbReference>
<evidence type="ECO:0000313" key="4">
    <source>
        <dbReference type="Proteomes" id="UP000887566"/>
    </source>
</evidence>
<protein>
    <recommendedName>
        <fullName evidence="3">aECM cysteine-cradle domain-containing protein</fullName>
    </recommendedName>
</protein>
<evidence type="ECO:0000259" key="3">
    <source>
        <dbReference type="Pfam" id="PF23626"/>
    </source>
</evidence>
<feature type="region of interest" description="Disordered" evidence="1">
    <location>
        <begin position="24"/>
        <end position="50"/>
    </location>
</feature>
<accession>A0A914VJD3</accession>
<evidence type="ECO:0000256" key="1">
    <source>
        <dbReference type="SAM" id="MobiDB-lite"/>
    </source>
</evidence>
<dbReference type="WBParaSite" id="PSAMB.scaffold2107size25344.g16375.t1">
    <property type="protein sequence ID" value="PSAMB.scaffold2107size25344.g16375.t1"/>
    <property type="gene ID" value="PSAMB.scaffold2107size25344.g16375"/>
</dbReference>
<feature type="region of interest" description="Disordered" evidence="1">
    <location>
        <begin position="66"/>
        <end position="127"/>
    </location>
</feature>
<reference evidence="5" key="1">
    <citation type="submission" date="2022-11" db="UniProtKB">
        <authorList>
            <consortium name="WormBaseParasite"/>
        </authorList>
    </citation>
    <scope>IDENTIFICATION</scope>
</reference>
<dbReference type="InterPro" id="IPR055352">
    <property type="entry name" value="CCD_aECM"/>
</dbReference>
<sequence length="258" mass="28838">MRSTIAFVLLSLLFVGVVSDNSFGSNQKKAEQQKRSAHDPASPPKNTRKIKRYRCIEEVVEVTDEQPLPPSLIVDNSEFEPKEQPKGEPNSDAQSPKVVDEPTKRTTTIKPTTENGESKESTAKSITYERIDIPEPKVNRARIDEKAKVETTKEELNSEQLPAPTPKATAQSAYLASLPDDAPRARAIPIHRPENVAVVDQKYYQLADVQCNAIKATASTYRVKDVRGWVRKNCAIAKMYLPSATCEELNMYVDSCYK</sequence>
<keyword evidence="2" id="KW-0732">Signal</keyword>
<dbReference type="AlphaFoldDB" id="A0A914VJD3"/>
<evidence type="ECO:0000313" key="5">
    <source>
        <dbReference type="WBParaSite" id="PSAMB.scaffold2107size25344.g16375.t1"/>
    </source>
</evidence>
<dbReference type="Pfam" id="PF23626">
    <property type="entry name" value="CCD_aECM"/>
    <property type="match status" value="1"/>
</dbReference>
<feature type="signal peptide" evidence="2">
    <location>
        <begin position="1"/>
        <end position="19"/>
    </location>
</feature>
<feature type="domain" description="aECM cysteine-cradle" evidence="3">
    <location>
        <begin position="210"/>
        <end position="258"/>
    </location>
</feature>
<name>A0A914VJD3_9BILA</name>
<feature type="chain" id="PRO_5036779358" description="aECM cysteine-cradle domain-containing protein" evidence="2">
    <location>
        <begin position="20"/>
        <end position="258"/>
    </location>
</feature>
<keyword evidence="4" id="KW-1185">Reference proteome</keyword>
<feature type="compositionally biased region" description="Basic and acidic residues" evidence="1">
    <location>
        <begin position="116"/>
        <end position="127"/>
    </location>
</feature>
<feature type="region of interest" description="Disordered" evidence="1">
    <location>
        <begin position="148"/>
        <end position="167"/>
    </location>
</feature>
<dbReference type="PANTHER" id="PTHR37435">
    <property type="entry name" value="PROTEIN CBG14344"/>
    <property type="match status" value="1"/>
</dbReference>
<organism evidence="4 5">
    <name type="scientific">Plectus sambesii</name>
    <dbReference type="NCBI Taxonomy" id="2011161"/>
    <lineage>
        <taxon>Eukaryota</taxon>
        <taxon>Metazoa</taxon>
        <taxon>Ecdysozoa</taxon>
        <taxon>Nematoda</taxon>
        <taxon>Chromadorea</taxon>
        <taxon>Plectida</taxon>
        <taxon>Plectina</taxon>
        <taxon>Plectoidea</taxon>
        <taxon>Plectidae</taxon>
        <taxon>Plectus</taxon>
    </lineage>
</organism>
<proteinExistence type="predicted"/>
<dbReference type="PANTHER" id="PTHR37435:SF5">
    <property type="entry name" value="SECRETED PROTEIN"/>
    <property type="match status" value="1"/>
</dbReference>
<evidence type="ECO:0000256" key="2">
    <source>
        <dbReference type="SAM" id="SignalP"/>
    </source>
</evidence>
<feature type="compositionally biased region" description="Basic and acidic residues" evidence="1">
    <location>
        <begin position="28"/>
        <end position="38"/>
    </location>
</feature>